<keyword evidence="2" id="KW-1185">Reference proteome</keyword>
<dbReference type="Proteomes" id="UP001231124">
    <property type="component" value="Unassembled WGS sequence"/>
</dbReference>
<protein>
    <submittedName>
        <fullName evidence="1">Uncharacterized protein YidB (DUF937 family)</fullName>
    </submittedName>
</protein>
<dbReference type="InterPro" id="IPR027405">
    <property type="entry name" value="YidB-like"/>
</dbReference>
<evidence type="ECO:0000313" key="2">
    <source>
        <dbReference type="Proteomes" id="UP001231124"/>
    </source>
</evidence>
<reference evidence="1 2" key="1">
    <citation type="submission" date="2023-07" db="EMBL/GenBank/DDBJ databases">
        <title>Genomic Encyclopedia of Type Strains, Phase IV (KMG-IV): sequencing the most valuable type-strain genomes for metagenomic binning, comparative biology and taxonomic classification.</title>
        <authorList>
            <person name="Goeker M."/>
        </authorList>
    </citation>
    <scope>NUCLEOTIDE SEQUENCE [LARGE SCALE GENOMIC DNA]</scope>
    <source>
        <strain evidence="1 2">DSM 19013</strain>
    </source>
</reference>
<dbReference type="EMBL" id="JAUSVP010000014">
    <property type="protein sequence ID" value="MDQ0449363.1"/>
    <property type="molecule type" value="Genomic_DNA"/>
</dbReference>
<comment type="caution">
    <text evidence="1">The sequence shown here is derived from an EMBL/GenBank/DDBJ whole genome shotgun (WGS) entry which is preliminary data.</text>
</comment>
<dbReference type="SUPFAM" id="SSF140804">
    <property type="entry name" value="YidB-like"/>
    <property type="match status" value="1"/>
</dbReference>
<dbReference type="InterPro" id="IPR045372">
    <property type="entry name" value="YidB"/>
</dbReference>
<dbReference type="Gene3D" id="1.10.10.690">
    <property type="entry name" value="YidB-like"/>
    <property type="match status" value="1"/>
</dbReference>
<gene>
    <name evidence="1" type="ORF">QO012_003880</name>
</gene>
<organism evidence="1 2">
    <name type="scientific">Methylobacterium aerolatum</name>
    <dbReference type="NCBI Taxonomy" id="418708"/>
    <lineage>
        <taxon>Bacteria</taxon>
        <taxon>Pseudomonadati</taxon>
        <taxon>Pseudomonadota</taxon>
        <taxon>Alphaproteobacteria</taxon>
        <taxon>Hyphomicrobiales</taxon>
        <taxon>Methylobacteriaceae</taxon>
        <taxon>Methylobacterium</taxon>
    </lineage>
</organism>
<proteinExistence type="predicted"/>
<name>A0ABU0I424_9HYPH</name>
<sequence>MGLLDGVKGVLGDLAAATESAIAEIGGQNIPMAFAKFYPGGLPAFLDRLRETGHGAEVDSWLAGTDPRPIPATAVTGALPGPVAEAIATDLSVSPERLPTALAEFLPAAVAGQCENGRLKEQPTFSSTQITG</sequence>
<evidence type="ECO:0000313" key="1">
    <source>
        <dbReference type="EMBL" id="MDQ0449363.1"/>
    </source>
</evidence>
<dbReference type="Pfam" id="PF20159">
    <property type="entry name" value="YidB"/>
    <property type="match status" value="1"/>
</dbReference>
<dbReference type="RefSeq" id="WP_238206505.1">
    <property type="nucleotide sequence ID" value="NZ_BPQE01000027.1"/>
</dbReference>
<accession>A0ABU0I424</accession>